<name>A0A7X0KMI8_9HYPH</name>
<dbReference type="GO" id="GO:0005524">
    <property type="term" value="F:ATP binding"/>
    <property type="evidence" value="ECO:0007669"/>
    <property type="project" value="InterPro"/>
</dbReference>
<dbReference type="EMBL" id="JACHOU010000011">
    <property type="protein sequence ID" value="MBB6356161.1"/>
    <property type="molecule type" value="Genomic_DNA"/>
</dbReference>
<dbReference type="GO" id="GO:0003678">
    <property type="term" value="F:DNA helicase activity"/>
    <property type="evidence" value="ECO:0007669"/>
    <property type="project" value="InterPro"/>
</dbReference>
<dbReference type="PANTHER" id="PTHR30153:SF2">
    <property type="entry name" value="REPLICATIVE DNA HELICASE"/>
    <property type="match status" value="1"/>
</dbReference>
<gene>
    <name evidence="2" type="ORF">GGR00_003966</name>
</gene>
<evidence type="ECO:0000259" key="1">
    <source>
        <dbReference type="Pfam" id="PF03796"/>
    </source>
</evidence>
<dbReference type="GO" id="GO:0006260">
    <property type="term" value="P:DNA replication"/>
    <property type="evidence" value="ECO:0007669"/>
    <property type="project" value="InterPro"/>
</dbReference>
<feature type="domain" description="SF4 helicase" evidence="1">
    <location>
        <begin position="138"/>
        <end position="210"/>
    </location>
</feature>
<keyword evidence="2" id="KW-0378">Hydrolase</keyword>
<dbReference type="Pfam" id="PF03796">
    <property type="entry name" value="DnaB_C"/>
    <property type="match status" value="2"/>
</dbReference>
<protein>
    <submittedName>
        <fullName evidence="2">Replicative DNA helicase</fullName>
    </submittedName>
</protein>
<dbReference type="GO" id="GO:0005829">
    <property type="term" value="C:cytosol"/>
    <property type="evidence" value="ECO:0007669"/>
    <property type="project" value="TreeGrafter"/>
</dbReference>
<keyword evidence="3" id="KW-1185">Reference proteome</keyword>
<dbReference type="PANTHER" id="PTHR30153">
    <property type="entry name" value="REPLICATIVE DNA HELICASE DNAB"/>
    <property type="match status" value="1"/>
</dbReference>
<organism evidence="2 3">
    <name type="scientific">Aminobacter aganoensis</name>
    <dbReference type="NCBI Taxonomy" id="83264"/>
    <lineage>
        <taxon>Bacteria</taxon>
        <taxon>Pseudomonadati</taxon>
        <taxon>Pseudomonadota</taxon>
        <taxon>Alphaproteobacteria</taxon>
        <taxon>Hyphomicrobiales</taxon>
        <taxon>Phyllobacteriaceae</taxon>
        <taxon>Aminobacter</taxon>
    </lineage>
</organism>
<dbReference type="NCBIfam" id="NF004629">
    <property type="entry name" value="PRK05973.1"/>
    <property type="match status" value="1"/>
</dbReference>
<evidence type="ECO:0000313" key="3">
    <source>
        <dbReference type="Proteomes" id="UP000536262"/>
    </source>
</evidence>
<keyword evidence="2" id="KW-0547">Nucleotide-binding</keyword>
<dbReference type="InterPro" id="IPR007694">
    <property type="entry name" value="DNA_helicase_DnaB-like_C"/>
</dbReference>
<feature type="domain" description="SF4 helicase" evidence="1">
    <location>
        <begin position="60"/>
        <end position="111"/>
    </location>
</feature>
<dbReference type="InterPro" id="IPR027417">
    <property type="entry name" value="P-loop_NTPase"/>
</dbReference>
<evidence type="ECO:0000313" key="2">
    <source>
        <dbReference type="EMBL" id="MBB6356161.1"/>
    </source>
</evidence>
<comment type="caution">
    <text evidence="2">The sequence shown here is derived from an EMBL/GenBank/DDBJ whole genome shotgun (WGS) entry which is preliminary data.</text>
</comment>
<dbReference type="SUPFAM" id="SSF52540">
    <property type="entry name" value="P-loop containing nucleoside triphosphate hydrolases"/>
    <property type="match status" value="1"/>
</dbReference>
<accession>A0A7X0KMI8</accession>
<dbReference type="Proteomes" id="UP000536262">
    <property type="component" value="Unassembled WGS sequence"/>
</dbReference>
<proteinExistence type="predicted"/>
<dbReference type="RefSeq" id="WP_184700467.1">
    <property type="nucleotide sequence ID" value="NZ_BAABEG010000001.1"/>
</dbReference>
<keyword evidence="2" id="KW-0067">ATP-binding</keyword>
<dbReference type="Gene3D" id="3.40.50.300">
    <property type="entry name" value="P-loop containing nucleotide triphosphate hydrolases"/>
    <property type="match status" value="1"/>
</dbReference>
<keyword evidence="2" id="KW-0347">Helicase</keyword>
<reference evidence="2 3" key="1">
    <citation type="submission" date="2020-08" db="EMBL/GenBank/DDBJ databases">
        <title>Genomic Encyclopedia of Type Strains, Phase IV (KMG-IV): sequencing the most valuable type-strain genomes for metagenomic binning, comparative biology and taxonomic classification.</title>
        <authorList>
            <person name="Goeker M."/>
        </authorList>
    </citation>
    <scope>NUCLEOTIDE SEQUENCE [LARGE SCALE GENOMIC DNA]</scope>
    <source>
        <strain evidence="2 3">DSM 7051</strain>
    </source>
</reference>
<dbReference type="AlphaFoldDB" id="A0A7X0KMI8"/>
<sequence>MKLSAPIPMLKRRARLLARTGHMPLHQALDRVAAEEGFGAWSLLAATSAATRPAGKLFARLSPGDLVLLGARPGQGKTLMGLELAVEAMKAGRRSSFFTLEYTEKEVLDRFRAIGADSAQLGDLFDLDSSDAISAGHIARRMASSPRGTVVVVDYLQLLDQKRENPSLMDQVRTLRSLARDRGLIVVMISQIDRSYDPSTKSVPDLDDVRLPNPLDLKLFDKACFLSNGEMRFHTA</sequence>